<dbReference type="InterPro" id="IPR000524">
    <property type="entry name" value="Tscrpt_reg_HTH_GntR"/>
</dbReference>
<evidence type="ECO:0000256" key="2">
    <source>
        <dbReference type="ARBA" id="ARBA00023125"/>
    </source>
</evidence>
<dbReference type="GO" id="GO:0003700">
    <property type="term" value="F:DNA-binding transcription factor activity"/>
    <property type="evidence" value="ECO:0007669"/>
    <property type="project" value="InterPro"/>
</dbReference>
<dbReference type="SMART" id="SM00895">
    <property type="entry name" value="FCD"/>
    <property type="match status" value="1"/>
</dbReference>
<keyword evidence="2" id="KW-0238">DNA-binding</keyword>
<dbReference type="Pfam" id="PF00392">
    <property type="entry name" value="GntR"/>
    <property type="match status" value="1"/>
</dbReference>
<evidence type="ECO:0000313" key="5">
    <source>
        <dbReference type="EMBL" id="AQT68676.1"/>
    </source>
</evidence>
<dbReference type="InterPro" id="IPR008920">
    <property type="entry name" value="TF_FadR/GntR_C"/>
</dbReference>
<accession>A0A1U9NME3</accession>
<feature type="domain" description="HTH gntR-type" evidence="4">
    <location>
        <begin position="9"/>
        <end position="77"/>
    </location>
</feature>
<protein>
    <submittedName>
        <fullName evidence="5">Putative L-lactate dehydrogenase operon regulatory protein</fullName>
    </submittedName>
</protein>
<name>A0A1U9NME3_9BACT</name>
<dbReference type="Pfam" id="PF07729">
    <property type="entry name" value="FCD"/>
    <property type="match status" value="1"/>
</dbReference>
<gene>
    <name evidence="5" type="primary">lldR</name>
    <name evidence="5" type="ORF">STSP2_01846</name>
</gene>
<dbReference type="PROSITE" id="PS50949">
    <property type="entry name" value="HTH_GNTR"/>
    <property type="match status" value="1"/>
</dbReference>
<dbReference type="SMART" id="SM00345">
    <property type="entry name" value="HTH_GNTR"/>
    <property type="match status" value="1"/>
</dbReference>
<keyword evidence="1" id="KW-0805">Transcription regulation</keyword>
<dbReference type="InterPro" id="IPR036390">
    <property type="entry name" value="WH_DNA-bd_sf"/>
</dbReference>
<dbReference type="InterPro" id="IPR011711">
    <property type="entry name" value="GntR_C"/>
</dbReference>
<dbReference type="SUPFAM" id="SSF48008">
    <property type="entry name" value="GntR ligand-binding domain-like"/>
    <property type="match status" value="1"/>
</dbReference>
<sequence>MKLTPVAKMTLVDMAEGKVREAIVESGMKVGDVLPGELELAERLGVSRNVMREALSRLRMLGVLESRKRRGMVLKEPDLLDGLAKVIDLPVISKPVKQDLFELRLIIELGMAELVFDRKTDEVVAELEEIVAEEEKESGGGAVVAPEVEVDFHTQLFKMAGNGTLMRFQSLLGPFFDWKKQEGEIAKFHESGDGVTHRDIVEILKEGTKAEFLEAMQRHLRPHVEWINQKRCES</sequence>
<reference evidence="6" key="1">
    <citation type="submission" date="2017-02" db="EMBL/GenBank/DDBJ databases">
        <title>Comparative genomics and description of representatives of a novel lineage of planctomycetes thriving in anoxic sediments.</title>
        <authorList>
            <person name="Spring S."/>
            <person name="Bunk B."/>
            <person name="Sproer C."/>
        </authorList>
    </citation>
    <scope>NUCLEOTIDE SEQUENCE [LARGE SCALE GENOMIC DNA]</scope>
    <source>
        <strain evidence="6">ST-NAGAB-D1</strain>
    </source>
</reference>
<dbReference type="PRINTS" id="PR00035">
    <property type="entry name" value="HTHGNTR"/>
</dbReference>
<dbReference type="Proteomes" id="UP000189674">
    <property type="component" value="Chromosome"/>
</dbReference>
<organism evidence="5 6">
    <name type="scientific">Anaerohalosphaera lusitana</name>
    <dbReference type="NCBI Taxonomy" id="1936003"/>
    <lineage>
        <taxon>Bacteria</taxon>
        <taxon>Pseudomonadati</taxon>
        <taxon>Planctomycetota</taxon>
        <taxon>Phycisphaerae</taxon>
        <taxon>Sedimentisphaerales</taxon>
        <taxon>Anaerohalosphaeraceae</taxon>
        <taxon>Anaerohalosphaera</taxon>
    </lineage>
</organism>
<evidence type="ECO:0000313" key="6">
    <source>
        <dbReference type="Proteomes" id="UP000189674"/>
    </source>
</evidence>
<dbReference type="SUPFAM" id="SSF46785">
    <property type="entry name" value="Winged helix' DNA-binding domain"/>
    <property type="match status" value="1"/>
</dbReference>
<dbReference type="EMBL" id="CP019791">
    <property type="protein sequence ID" value="AQT68676.1"/>
    <property type="molecule type" value="Genomic_DNA"/>
</dbReference>
<dbReference type="STRING" id="1936003.STSP2_01846"/>
<dbReference type="OrthoDB" id="261145at2"/>
<keyword evidence="3" id="KW-0804">Transcription</keyword>
<evidence type="ECO:0000259" key="4">
    <source>
        <dbReference type="PROSITE" id="PS50949"/>
    </source>
</evidence>
<evidence type="ECO:0000256" key="3">
    <source>
        <dbReference type="ARBA" id="ARBA00023163"/>
    </source>
</evidence>
<dbReference type="CDD" id="cd07377">
    <property type="entry name" value="WHTH_GntR"/>
    <property type="match status" value="1"/>
</dbReference>
<dbReference type="RefSeq" id="WP_146661890.1">
    <property type="nucleotide sequence ID" value="NZ_CP019791.1"/>
</dbReference>
<evidence type="ECO:0000256" key="1">
    <source>
        <dbReference type="ARBA" id="ARBA00023015"/>
    </source>
</evidence>
<dbReference type="GO" id="GO:0003677">
    <property type="term" value="F:DNA binding"/>
    <property type="evidence" value="ECO:0007669"/>
    <property type="project" value="UniProtKB-KW"/>
</dbReference>
<dbReference type="KEGG" id="alus:STSP2_01846"/>
<dbReference type="PANTHER" id="PTHR43537:SF5">
    <property type="entry name" value="UXU OPERON TRANSCRIPTIONAL REGULATOR"/>
    <property type="match status" value="1"/>
</dbReference>
<dbReference type="AlphaFoldDB" id="A0A1U9NME3"/>
<keyword evidence="6" id="KW-1185">Reference proteome</keyword>
<proteinExistence type="predicted"/>
<dbReference type="PANTHER" id="PTHR43537">
    <property type="entry name" value="TRANSCRIPTIONAL REGULATOR, GNTR FAMILY"/>
    <property type="match status" value="1"/>
</dbReference>
<dbReference type="Gene3D" id="1.10.10.10">
    <property type="entry name" value="Winged helix-like DNA-binding domain superfamily/Winged helix DNA-binding domain"/>
    <property type="match status" value="1"/>
</dbReference>
<dbReference type="InterPro" id="IPR036388">
    <property type="entry name" value="WH-like_DNA-bd_sf"/>
</dbReference>
<dbReference type="Gene3D" id="1.20.120.530">
    <property type="entry name" value="GntR ligand-binding domain-like"/>
    <property type="match status" value="1"/>
</dbReference>